<evidence type="ECO:0000256" key="2">
    <source>
        <dbReference type="ARBA" id="ARBA00022475"/>
    </source>
</evidence>
<gene>
    <name evidence="7" type="ORF">GA0111570_10563</name>
</gene>
<dbReference type="STRING" id="1577474.GA0111570_10563"/>
<reference evidence="7 8" key="1">
    <citation type="submission" date="2016-06" db="EMBL/GenBank/DDBJ databases">
        <authorList>
            <person name="Olsen C.W."/>
            <person name="Carey S."/>
            <person name="Hinshaw L."/>
            <person name="Karasin A.I."/>
        </authorList>
    </citation>
    <scope>NUCLEOTIDE SEQUENCE [LARGE SCALE GENOMIC DNA]</scope>
    <source>
        <strain evidence="7 8">LZ-22</strain>
    </source>
</reference>
<feature type="transmembrane region" description="Helical" evidence="6">
    <location>
        <begin position="96"/>
        <end position="122"/>
    </location>
</feature>
<dbReference type="OrthoDB" id="9781030at2"/>
<feature type="transmembrane region" description="Helical" evidence="6">
    <location>
        <begin position="284"/>
        <end position="308"/>
    </location>
</feature>
<dbReference type="PANTHER" id="PTHR30213:SF0">
    <property type="entry name" value="UPF0761 MEMBRANE PROTEIN YIHY"/>
    <property type="match status" value="1"/>
</dbReference>
<accession>A0A1G6GU87</accession>
<keyword evidence="5 6" id="KW-0472">Membrane</keyword>
<organism evidence="7 8">
    <name type="scientific">Raineyella antarctica</name>
    <dbReference type="NCBI Taxonomy" id="1577474"/>
    <lineage>
        <taxon>Bacteria</taxon>
        <taxon>Bacillati</taxon>
        <taxon>Actinomycetota</taxon>
        <taxon>Actinomycetes</taxon>
        <taxon>Propionibacteriales</taxon>
        <taxon>Propionibacteriaceae</taxon>
        <taxon>Raineyella</taxon>
    </lineage>
</organism>
<evidence type="ECO:0000313" key="8">
    <source>
        <dbReference type="Proteomes" id="UP000199086"/>
    </source>
</evidence>
<feature type="transmembrane region" description="Helical" evidence="6">
    <location>
        <begin position="208"/>
        <end position="234"/>
    </location>
</feature>
<keyword evidence="3 6" id="KW-0812">Transmembrane</keyword>
<dbReference type="NCBIfam" id="TIGR00765">
    <property type="entry name" value="yihY_not_rbn"/>
    <property type="match status" value="1"/>
</dbReference>
<evidence type="ECO:0000256" key="6">
    <source>
        <dbReference type="SAM" id="Phobius"/>
    </source>
</evidence>
<evidence type="ECO:0000256" key="5">
    <source>
        <dbReference type="ARBA" id="ARBA00023136"/>
    </source>
</evidence>
<name>A0A1G6GU87_9ACTN</name>
<dbReference type="PANTHER" id="PTHR30213">
    <property type="entry name" value="INNER MEMBRANE PROTEIN YHJD"/>
    <property type="match status" value="1"/>
</dbReference>
<evidence type="ECO:0000256" key="1">
    <source>
        <dbReference type="ARBA" id="ARBA00004651"/>
    </source>
</evidence>
<feature type="transmembrane region" description="Helical" evidence="6">
    <location>
        <begin position="320"/>
        <end position="344"/>
    </location>
</feature>
<proteinExistence type="predicted"/>
<comment type="subcellular location">
    <subcellularLocation>
        <location evidence="1">Cell membrane</location>
        <topology evidence="1">Multi-pass membrane protein</topology>
    </subcellularLocation>
</comment>
<keyword evidence="4 6" id="KW-1133">Transmembrane helix</keyword>
<feature type="transmembrane region" description="Helical" evidence="6">
    <location>
        <begin position="166"/>
        <end position="187"/>
    </location>
</feature>
<dbReference type="GO" id="GO:0005886">
    <property type="term" value="C:plasma membrane"/>
    <property type="evidence" value="ECO:0007669"/>
    <property type="project" value="UniProtKB-SubCell"/>
</dbReference>
<sequence>MVPFLGIHRAVAYAMGRQAGTSSGARADRRCNFDPRTGSWYDIRMVHMPGAGPVGPGRRRGLPTHGELPRRWRDLGGTLWWYAARRSFDSFLRLQCIDLAAALTFYSVLALVPAFMILVHLLSFLDLDQQTVRLILSVLDAVAPDSVAESLADPLYGFTHSGLPPLTLAVVLLLTVATASLYLGATARMLNRVHEVMEGRPLLLLPPIQYATTLALVTGAAAMVTLLLGSPVIVGAFGNLLGIPDTILKFWNALRWPGLIVISLLTVMVIYRSAPNVRHQGTRWLLPGAIVAVTLGGAASWALTVYVARMSPRLDLNYGALSGLIVLLMWLWVTNLAVITGGVVNAELARARRLAAGLPAEDDQLSPPIDTRRSSGFAARRRRLVLEGRRHRHRRH</sequence>
<dbReference type="EMBL" id="FMYF01000005">
    <property type="protein sequence ID" value="SDB85473.1"/>
    <property type="molecule type" value="Genomic_DNA"/>
</dbReference>
<dbReference type="AlphaFoldDB" id="A0A1G6GU87"/>
<evidence type="ECO:0000256" key="3">
    <source>
        <dbReference type="ARBA" id="ARBA00022692"/>
    </source>
</evidence>
<keyword evidence="2" id="KW-1003">Cell membrane</keyword>
<feature type="transmembrane region" description="Helical" evidence="6">
    <location>
        <begin position="254"/>
        <end position="272"/>
    </location>
</feature>
<keyword evidence="8" id="KW-1185">Reference proteome</keyword>
<evidence type="ECO:0000313" key="7">
    <source>
        <dbReference type="EMBL" id="SDB85473.1"/>
    </source>
</evidence>
<dbReference type="Proteomes" id="UP000199086">
    <property type="component" value="Unassembled WGS sequence"/>
</dbReference>
<dbReference type="Pfam" id="PF03631">
    <property type="entry name" value="Virul_fac_BrkB"/>
    <property type="match status" value="1"/>
</dbReference>
<dbReference type="InterPro" id="IPR017039">
    <property type="entry name" value="Virul_fac_BrkB"/>
</dbReference>
<evidence type="ECO:0000256" key="4">
    <source>
        <dbReference type="ARBA" id="ARBA00022989"/>
    </source>
</evidence>
<protein>
    <submittedName>
        <fullName evidence="7">Membrane protein</fullName>
    </submittedName>
</protein>